<dbReference type="KEGG" id="dfa:DFA_10961"/>
<reference evidence="3" key="1">
    <citation type="journal article" date="2011" name="Genome Res.">
        <title>Phylogeny-wide analysis of social amoeba genomes highlights ancient origins for complex intercellular communication.</title>
        <authorList>
            <person name="Heidel A.J."/>
            <person name="Lawal H.M."/>
            <person name="Felder M."/>
            <person name="Schilde C."/>
            <person name="Helps N.R."/>
            <person name="Tunggal B."/>
            <person name="Rivero F."/>
            <person name="John U."/>
            <person name="Schleicher M."/>
            <person name="Eichinger L."/>
            <person name="Platzer M."/>
            <person name="Noegel A.A."/>
            <person name="Schaap P."/>
            <person name="Gloeckner G."/>
        </authorList>
    </citation>
    <scope>NUCLEOTIDE SEQUENCE [LARGE SCALE GENOMIC DNA]</scope>
    <source>
        <strain evidence="3">SH3</strain>
    </source>
</reference>
<dbReference type="RefSeq" id="XP_004351211.1">
    <property type="nucleotide sequence ID" value="XM_004351159.1"/>
</dbReference>
<evidence type="ECO:0000313" key="2">
    <source>
        <dbReference type="EMBL" id="EGG14703.1"/>
    </source>
</evidence>
<feature type="compositionally biased region" description="Low complexity" evidence="1">
    <location>
        <begin position="105"/>
        <end position="115"/>
    </location>
</feature>
<evidence type="ECO:0000256" key="1">
    <source>
        <dbReference type="SAM" id="MobiDB-lite"/>
    </source>
</evidence>
<dbReference type="OrthoDB" id="20932at2759"/>
<organism evidence="2 3">
    <name type="scientific">Cavenderia fasciculata</name>
    <name type="common">Slime mold</name>
    <name type="synonym">Dictyostelium fasciculatum</name>
    <dbReference type="NCBI Taxonomy" id="261658"/>
    <lineage>
        <taxon>Eukaryota</taxon>
        <taxon>Amoebozoa</taxon>
        <taxon>Evosea</taxon>
        <taxon>Eumycetozoa</taxon>
        <taxon>Dictyostelia</taxon>
        <taxon>Acytosteliales</taxon>
        <taxon>Cavenderiaceae</taxon>
        <taxon>Cavenderia</taxon>
    </lineage>
</organism>
<feature type="region of interest" description="Disordered" evidence="1">
    <location>
        <begin position="477"/>
        <end position="496"/>
    </location>
</feature>
<gene>
    <name evidence="2" type="ORF">DFA_10961</name>
</gene>
<dbReference type="GeneID" id="14866649"/>
<dbReference type="STRING" id="1054147.F4QBW5"/>
<sequence>MEYQIQQQQQQQQMKPMSYFESDFYRKSQTYPHPFQTDPSAILANFKGYNLASYGYYSTPSQSTTVSYPSHLKSSNDNNTIFNFIGNATCAAGGSSVLPPYPFENNNNKSRSSSSPTRFIVPSPTHQTSYNSYCYPSDAQSVPSPTSSYTSSSAPASPVSSPILSMPQECKLGSKCVLCERGQPPILLKTPTWASIMKVVFYTLSAAYPEKEYFSLKTDVYEFMTSHWDRLYMNKKKSDNWRKQVQDMLSHSKNVFESGMDKIKQNGFWKLKTCTDPWQIRQLPSSSPVQQSQETPRSPESKKRSVEDYSSESDDLFDESRLLCSPKKRSVAIVDQTTSEFVQTAQEPLVEEIKVMREQVAKLSSHIQEIRQKLNDSPNEMQGDSIELELINEQAQLQFKLIQEKLLDIDKKEKALNDIVKQQQQQQQRSNSSNNLLMMTTVTIPSPISLQGQQPLNRSSGSLLDLLHTSNNENNDYTFDQSFNWSSPKQSSVKLN</sequence>
<accession>F4QBW5</accession>
<dbReference type="AlphaFoldDB" id="F4QBW5"/>
<evidence type="ECO:0000313" key="3">
    <source>
        <dbReference type="Proteomes" id="UP000007797"/>
    </source>
</evidence>
<protein>
    <submittedName>
        <fullName evidence="2">Uncharacterized protein</fullName>
    </submittedName>
</protein>
<feature type="compositionally biased region" description="Low complexity" evidence="1">
    <location>
        <begin position="282"/>
        <end position="293"/>
    </location>
</feature>
<keyword evidence="3" id="KW-1185">Reference proteome</keyword>
<dbReference type="Gene3D" id="3.90.980.20">
    <property type="match status" value="1"/>
</dbReference>
<feature type="region of interest" description="Disordered" evidence="1">
    <location>
        <begin position="102"/>
        <end position="121"/>
    </location>
</feature>
<feature type="compositionally biased region" description="Basic and acidic residues" evidence="1">
    <location>
        <begin position="297"/>
        <end position="307"/>
    </location>
</feature>
<proteinExistence type="predicted"/>
<name>F4QBW5_CACFS</name>
<dbReference type="Proteomes" id="UP000007797">
    <property type="component" value="Unassembled WGS sequence"/>
</dbReference>
<feature type="region of interest" description="Disordered" evidence="1">
    <location>
        <begin position="281"/>
        <end position="313"/>
    </location>
</feature>
<dbReference type="EMBL" id="GL883028">
    <property type="protein sequence ID" value="EGG14703.1"/>
    <property type="molecule type" value="Genomic_DNA"/>
</dbReference>